<protein>
    <recommendedName>
        <fullName evidence="6">Lipase</fullName>
    </recommendedName>
</protein>
<dbReference type="Proteomes" id="UP001141327">
    <property type="component" value="Unassembled WGS sequence"/>
</dbReference>
<keyword evidence="3 6" id="KW-0442">Lipid degradation</keyword>
<dbReference type="Pfam" id="PF00561">
    <property type="entry name" value="Abhydrolase_1"/>
    <property type="match status" value="1"/>
</dbReference>
<dbReference type="InterPro" id="IPR000073">
    <property type="entry name" value="AB_hydrolase_1"/>
</dbReference>
<sequence>MAFFAVLCFLAASVLAASDADIKRNSTEVMRARGFTVDEVYFTSPDGFILLLQHMHHSPLVAHRGTILVLPGVMCSSYITVIADQAFPYDLAKQGYDIWIHNARGTTDSRRHVKWSPKDKEFWQWSLENIGMVDVPAVVEFVLQQMGERSLSAVIAHSEGTAEAFMALTSSPRAANVSTMVQRYISLNPTVFMHHVSNPLFQALATIKLPELISALGTRDFDVVDSVKKIFPWLCDIPGFCSNAVCLSVGCEGNQWNKAKLDDLAAHYPAGTSAQDIVHWAQLIRTGRFQRFDYGAAANMALYGQEEPPQFDLSKLTVPTHIFYGGRDTLSDQRDVTQYLLPALPKAALASAHLYPTYGHGDVLLNMDTPTVLYPDLYAALTM</sequence>
<dbReference type="EMBL" id="JAPMOS010000002">
    <property type="protein sequence ID" value="KAJ4462706.1"/>
    <property type="molecule type" value="Genomic_DNA"/>
</dbReference>
<evidence type="ECO:0000256" key="4">
    <source>
        <dbReference type="ARBA" id="ARBA00023098"/>
    </source>
</evidence>
<gene>
    <name evidence="9" type="ORF">PAPYR_718</name>
</gene>
<evidence type="ECO:0000313" key="10">
    <source>
        <dbReference type="Proteomes" id="UP001141327"/>
    </source>
</evidence>
<evidence type="ECO:0000313" key="9">
    <source>
        <dbReference type="EMBL" id="KAJ4462706.1"/>
    </source>
</evidence>
<dbReference type="PIRSF" id="PIRSF000862">
    <property type="entry name" value="Steryl_ester_lip"/>
    <property type="match status" value="1"/>
</dbReference>
<dbReference type="PANTHER" id="PTHR11005">
    <property type="entry name" value="LYSOSOMAL ACID LIPASE-RELATED"/>
    <property type="match status" value="1"/>
</dbReference>
<evidence type="ECO:0000256" key="6">
    <source>
        <dbReference type="PIRNR" id="PIRNR000862"/>
    </source>
</evidence>
<feature type="chain" id="PRO_5045592917" description="Lipase" evidence="7">
    <location>
        <begin position="17"/>
        <end position="383"/>
    </location>
</feature>
<evidence type="ECO:0000256" key="3">
    <source>
        <dbReference type="ARBA" id="ARBA00022963"/>
    </source>
</evidence>
<comment type="similarity">
    <text evidence="1 6">Belongs to the AB hydrolase superfamily. Lipase family.</text>
</comment>
<reference evidence="9" key="1">
    <citation type="journal article" date="2022" name="bioRxiv">
        <title>Genomics of Preaxostyla Flagellates Illuminates Evolutionary Transitions and the Path Towards Mitochondrial Loss.</title>
        <authorList>
            <person name="Novak L.V.F."/>
            <person name="Treitli S.C."/>
            <person name="Pyrih J."/>
            <person name="Halakuc P."/>
            <person name="Pipaliya S.V."/>
            <person name="Vacek V."/>
            <person name="Brzon O."/>
            <person name="Soukal P."/>
            <person name="Eme L."/>
            <person name="Dacks J.B."/>
            <person name="Karnkowska A."/>
            <person name="Elias M."/>
            <person name="Hampl V."/>
        </authorList>
    </citation>
    <scope>NUCLEOTIDE SEQUENCE</scope>
    <source>
        <strain evidence="9">RCP-MX</strain>
    </source>
</reference>
<keyword evidence="5" id="KW-0325">Glycoprotein</keyword>
<dbReference type="InterPro" id="IPR025483">
    <property type="entry name" value="Lipase_euk"/>
</dbReference>
<feature type="domain" description="AB hydrolase-1" evidence="8">
    <location>
        <begin position="66"/>
        <end position="360"/>
    </location>
</feature>
<keyword evidence="10" id="KW-1185">Reference proteome</keyword>
<proteinExistence type="inferred from homology"/>
<dbReference type="SUPFAM" id="SSF53474">
    <property type="entry name" value="alpha/beta-Hydrolases"/>
    <property type="match status" value="1"/>
</dbReference>
<name>A0ABQ8UX63_9EUKA</name>
<feature type="signal peptide" evidence="7">
    <location>
        <begin position="1"/>
        <end position="16"/>
    </location>
</feature>
<keyword evidence="6" id="KW-0378">Hydrolase</keyword>
<organism evidence="9 10">
    <name type="scientific">Paratrimastix pyriformis</name>
    <dbReference type="NCBI Taxonomy" id="342808"/>
    <lineage>
        <taxon>Eukaryota</taxon>
        <taxon>Metamonada</taxon>
        <taxon>Preaxostyla</taxon>
        <taxon>Paratrimastigidae</taxon>
        <taxon>Paratrimastix</taxon>
    </lineage>
</organism>
<accession>A0ABQ8UX63</accession>
<keyword evidence="2 7" id="KW-0732">Signal</keyword>
<evidence type="ECO:0000259" key="8">
    <source>
        <dbReference type="Pfam" id="PF00561"/>
    </source>
</evidence>
<dbReference type="Gene3D" id="3.40.50.1820">
    <property type="entry name" value="alpha/beta hydrolase"/>
    <property type="match status" value="1"/>
</dbReference>
<evidence type="ECO:0000256" key="1">
    <source>
        <dbReference type="ARBA" id="ARBA00010701"/>
    </source>
</evidence>
<evidence type="ECO:0000256" key="7">
    <source>
        <dbReference type="SAM" id="SignalP"/>
    </source>
</evidence>
<comment type="caution">
    <text evidence="9">The sequence shown here is derived from an EMBL/GenBank/DDBJ whole genome shotgun (WGS) entry which is preliminary data.</text>
</comment>
<evidence type="ECO:0000256" key="5">
    <source>
        <dbReference type="ARBA" id="ARBA00023180"/>
    </source>
</evidence>
<keyword evidence="4" id="KW-0443">Lipid metabolism</keyword>
<dbReference type="InterPro" id="IPR029058">
    <property type="entry name" value="AB_hydrolase_fold"/>
</dbReference>
<evidence type="ECO:0000256" key="2">
    <source>
        <dbReference type="ARBA" id="ARBA00022729"/>
    </source>
</evidence>